<keyword evidence="2" id="KW-1185">Reference proteome</keyword>
<gene>
    <name evidence="1" type="ORF">Ccrd_023534</name>
</gene>
<accession>A0A124SDW6</accession>
<reference evidence="1 2" key="1">
    <citation type="journal article" date="2016" name="Sci. Rep.">
        <title>The genome sequence of the outbreeding globe artichoke constructed de novo incorporating a phase-aware low-pass sequencing strategy of F1 progeny.</title>
        <authorList>
            <person name="Scaglione D."/>
            <person name="Reyes-Chin-Wo S."/>
            <person name="Acquadro A."/>
            <person name="Froenicke L."/>
            <person name="Portis E."/>
            <person name="Beitel C."/>
            <person name="Tirone M."/>
            <person name="Mauro R."/>
            <person name="Lo Monaco A."/>
            <person name="Mauromicale G."/>
            <person name="Faccioli P."/>
            <person name="Cattivelli L."/>
            <person name="Rieseberg L."/>
            <person name="Michelmore R."/>
            <person name="Lanteri S."/>
        </authorList>
    </citation>
    <scope>NUCLEOTIDE SEQUENCE [LARGE SCALE GENOMIC DNA]</scope>
    <source>
        <strain evidence="1">2C</strain>
    </source>
</reference>
<dbReference type="Gramene" id="KVH98262">
    <property type="protein sequence ID" value="KVH98262"/>
    <property type="gene ID" value="Ccrd_023534"/>
</dbReference>
<proteinExistence type="predicted"/>
<dbReference type="PANTHER" id="PTHR36323:SF1">
    <property type="entry name" value="MYOTUBULARIN-LIKE PROTEIN"/>
    <property type="match status" value="1"/>
</dbReference>
<organism evidence="1 2">
    <name type="scientific">Cynara cardunculus var. scolymus</name>
    <name type="common">Globe artichoke</name>
    <name type="synonym">Cynara scolymus</name>
    <dbReference type="NCBI Taxonomy" id="59895"/>
    <lineage>
        <taxon>Eukaryota</taxon>
        <taxon>Viridiplantae</taxon>
        <taxon>Streptophyta</taxon>
        <taxon>Embryophyta</taxon>
        <taxon>Tracheophyta</taxon>
        <taxon>Spermatophyta</taxon>
        <taxon>Magnoliopsida</taxon>
        <taxon>eudicotyledons</taxon>
        <taxon>Gunneridae</taxon>
        <taxon>Pentapetalae</taxon>
        <taxon>asterids</taxon>
        <taxon>campanulids</taxon>
        <taxon>Asterales</taxon>
        <taxon>Asteraceae</taxon>
        <taxon>Carduoideae</taxon>
        <taxon>Cardueae</taxon>
        <taxon>Carduinae</taxon>
        <taxon>Cynara</taxon>
    </lineage>
</organism>
<name>A0A124SDW6_CYNCS</name>
<evidence type="ECO:0000313" key="2">
    <source>
        <dbReference type="Proteomes" id="UP000243975"/>
    </source>
</evidence>
<comment type="caution">
    <text evidence="1">The sequence shown here is derived from an EMBL/GenBank/DDBJ whole genome shotgun (WGS) entry which is preliminary data.</text>
</comment>
<dbReference type="Proteomes" id="UP000243975">
    <property type="component" value="Unassembled WGS sequence"/>
</dbReference>
<dbReference type="AlphaFoldDB" id="A0A124SDW6"/>
<dbReference type="EMBL" id="LEKV01003805">
    <property type="protein sequence ID" value="KVH98262.1"/>
    <property type="molecule type" value="Genomic_DNA"/>
</dbReference>
<protein>
    <submittedName>
        <fullName evidence="1">Uncharacterized protein</fullName>
    </submittedName>
</protein>
<dbReference type="OMA" id="HHRYFKL"/>
<evidence type="ECO:0000313" key="1">
    <source>
        <dbReference type="EMBL" id="KVH98262.1"/>
    </source>
</evidence>
<dbReference type="PANTHER" id="PTHR36323">
    <property type="entry name" value="MYOTUBULARIN-LIKE PROTEIN"/>
    <property type="match status" value="1"/>
</dbReference>
<sequence>MANRSHKSFFMPMFCRFSINDTVKPAKCSDSSSADPSSPKLSCIGQIKKRSTNTNNININGNDRFLSCRFSASTTGKSSVHSYIKLHRLFSGKNLISPGIDAVSINTCSSKSVTKRSRSCNGRGGKPIGTKKYYMTSSGDQDAMRVTVAEELDPPLPVMTSSGEQDTMRVTVAEELDPPLPVVKTRRGDQEANIIIPTITMANFHFRHQHQPSDQSSDQGSQKTFPLFSRVHVFHVWNIACVCYN</sequence>